<name>A0A0F8YM09_9ZZZZ</name>
<reference evidence="1" key="1">
    <citation type="journal article" date="2015" name="Nature">
        <title>Complex archaea that bridge the gap between prokaryotes and eukaryotes.</title>
        <authorList>
            <person name="Spang A."/>
            <person name="Saw J.H."/>
            <person name="Jorgensen S.L."/>
            <person name="Zaremba-Niedzwiedzka K."/>
            <person name="Martijn J."/>
            <person name="Lind A.E."/>
            <person name="van Eijk R."/>
            <person name="Schleper C."/>
            <person name="Guy L."/>
            <person name="Ettema T.J."/>
        </authorList>
    </citation>
    <scope>NUCLEOTIDE SEQUENCE</scope>
</reference>
<sequence length="67" mass="7017">MTIELTPISRIAGDPSITTKGSFIAGTTGLFFLTFSDINGGLFNPSNIDMTILDSDGATVDTMDNAD</sequence>
<evidence type="ECO:0000313" key="1">
    <source>
        <dbReference type="EMBL" id="KKK49131.1"/>
    </source>
</evidence>
<protein>
    <submittedName>
        <fullName evidence="1">Uncharacterized protein</fullName>
    </submittedName>
</protein>
<organism evidence="1">
    <name type="scientific">marine sediment metagenome</name>
    <dbReference type="NCBI Taxonomy" id="412755"/>
    <lineage>
        <taxon>unclassified sequences</taxon>
        <taxon>metagenomes</taxon>
        <taxon>ecological metagenomes</taxon>
    </lineage>
</organism>
<comment type="caution">
    <text evidence="1">The sequence shown here is derived from an EMBL/GenBank/DDBJ whole genome shotgun (WGS) entry which is preliminary data.</text>
</comment>
<accession>A0A0F8YM09</accession>
<feature type="non-terminal residue" evidence="1">
    <location>
        <position position="67"/>
    </location>
</feature>
<dbReference type="EMBL" id="LAZR01068709">
    <property type="protein sequence ID" value="KKK49131.1"/>
    <property type="molecule type" value="Genomic_DNA"/>
</dbReference>
<gene>
    <name evidence="1" type="ORF">LCGC14_3138160</name>
</gene>
<dbReference type="AlphaFoldDB" id="A0A0F8YM09"/>
<proteinExistence type="predicted"/>